<dbReference type="InterPro" id="IPR036390">
    <property type="entry name" value="WH_DNA-bd_sf"/>
</dbReference>
<accession>A0A151AS23</accession>
<reference evidence="1 2" key="1">
    <citation type="submission" date="2016-02" db="EMBL/GenBank/DDBJ databases">
        <title>Genome sequence of Clostridium tepidiprofundi DSM 19306.</title>
        <authorList>
            <person name="Poehlein A."/>
            <person name="Daniel R."/>
        </authorList>
    </citation>
    <scope>NUCLEOTIDE SEQUENCE [LARGE SCALE GENOMIC DNA]</scope>
    <source>
        <strain evidence="1 2">DSM 19306</strain>
    </source>
</reference>
<dbReference type="Gene3D" id="1.10.10.10">
    <property type="entry name" value="Winged helix-like DNA-binding domain superfamily/Winged helix DNA-binding domain"/>
    <property type="match status" value="1"/>
</dbReference>
<keyword evidence="2" id="KW-1185">Reference proteome</keyword>
<proteinExistence type="predicted"/>
<dbReference type="InterPro" id="IPR011991">
    <property type="entry name" value="ArsR-like_HTH"/>
</dbReference>
<dbReference type="InterPro" id="IPR036388">
    <property type="entry name" value="WH-like_DNA-bd_sf"/>
</dbReference>
<dbReference type="AlphaFoldDB" id="A0A151AS23"/>
<evidence type="ECO:0000313" key="2">
    <source>
        <dbReference type="Proteomes" id="UP000075531"/>
    </source>
</evidence>
<sequence length="535" mass="62700">MGKLDIQIKQKQFFKTVFRNLIGEGGNLQKNNYIRIYQNNLGVDTDDKKQLNIVKFFSNVDDLVNFTSQTLYGKNTYFTLSTTTRAGGKEEDLLNRSVLAFDFDKKDFDKNFSYKDIIERFKAINLWYHVLVDSGHGYHVYVCIEPTTDLQKVAEVQKALATKLGADLNAIKSTQILRVPYTYNIKHEPKMVKIIKMFNKDTIKRYDINKLYNRFCTSDKNKIDAEDRATNFIINNTNIPHCINEILINGSPEGKRYLDLQKIVVALRNRNKTLAEVKQVCKEWNIKSNYNDNLDNRIENIYNNLKHVSMDCKGCKYSKECFNRIESDFDYSHGEVLLTMSEVHISKLKANNRKGAKVMKANDLLIYCILKNHSDGLYKNEIIKELTYKDKCRLSEKTLRETLKSLEENGFIKVDTINRKKFYRLKDIRSKIELTYNISYGATYECIKGAITVDELKLYNYMRYLHNKQQRENPKALKGNLFQFKQTDLAKDLGVTQGRISVMINNLLNEKLLSIWYRQPSKFNGFDFYIYRLNY</sequence>
<dbReference type="Proteomes" id="UP000075531">
    <property type="component" value="Unassembled WGS sequence"/>
</dbReference>
<evidence type="ECO:0000313" key="1">
    <source>
        <dbReference type="EMBL" id="KYH30451.1"/>
    </source>
</evidence>
<comment type="caution">
    <text evidence="1">The sequence shown here is derived from an EMBL/GenBank/DDBJ whole genome shotgun (WGS) entry which is preliminary data.</text>
</comment>
<name>A0A151AS23_9CLOT</name>
<dbReference type="RefSeq" id="WP_066827432.1">
    <property type="nucleotide sequence ID" value="NZ_LTBA01000076.1"/>
</dbReference>
<organism evidence="1 2">
    <name type="scientific">Clostridium tepidiprofundi DSM 19306</name>
    <dbReference type="NCBI Taxonomy" id="1121338"/>
    <lineage>
        <taxon>Bacteria</taxon>
        <taxon>Bacillati</taxon>
        <taxon>Bacillota</taxon>
        <taxon>Clostridia</taxon>
        <taxon>Eubacteriales</taxon>
        <taxon>Clostridiaceae</taxon>
        <taxon>Clostridium</taxon>
    </lineage>
</organism>
<dbReference type="SUPFAM" id="SSF46785">
    <property type="entry name" value="Winged helix' DNA-binding domain"/>
    <property type="match status" value="1"/>
</dbReference>
<gene>
    <name evidence="1" type="ORF">CLTEP_26560</name>
</gene>
<dbReference type="Gene3D" id="3.30.70.1790">
    <property type="entry name" value="RepB DNA-primase, N-terminal domain"/>
    <property type="match status" value="1"/>
</dbReference>
<protein>
    <submittedName>
        <fullName evidence="1">Uncharacterized protein</fullName>
    </submittedName>
</protein>
<dbReference type="EMBL" id="LTBA01000076">
    <property type="protein sequence ID" value="KYH30451.1"/>
    <property type="molecule type" value="Genomic_DNA"/>
</dbReference>
<dbReference type="OrthoDB" id="1957595at2"/>
<dbReference type="PATRIC" id="fig|1121338.3.peg.2766"/>
<dbReference type="CDD" id="cd00090">
    <property type="entry name" value="HTH_ARSR"/>
    <property type="match status" value="1"/>
</dbReference>